<comment type="caution">
    <text evidence="1">The sequence shown here is derived from an EMBL/GenBank/DDBJ whole genome shotgun (WGS) entry which is preliminary data.</text>
</comment>
<accession>A0A445EDX5</accession>
<keyword evidence="2" id="KW-1185">Reference proteome</keyword>
<gene>
    <name evidence="1" type="ORF">Ahy_A02g008209</name>
</gene>
<evidence type="ECO:0000313" key="2">
    <source>
        <dbReference type="Proteomes" id="UP000289738"/>
    </source>
</evidence>
<protein>
    <submittedName>
        <fullName evidence="1">Uncharacterized protein</fullName>
    </submittedName>
</protein>
<dbReference type="Proteomes" id="UP000289738">
    <property type="component" value="Chromosome A02"/>
</dbReference>
<sequence length="60" mass="7029">MKETSKGNWQEKLREQRCNSNHPLTVCEVPISPIIRFISGCSHYWTTFRGLDLYLGDLRC</sequence>
<organism evidence="1 2">
    <name type="scientific">Arachis hypogaea</name>
    <name type="common">Peanut</name>
    <dbReference type="NCBI Taxonomy" id="3818"/>
    <lineage>
        <taxon>Eukaryota</taxon>
        <taxon>Viridiplantae</taxon>
        <taxon>Streptophyta</taxon>
        <taxon>Embryophyta</taxon>
        <taxon>Tracheophyta</taxon>
        <taxon>Spermatophyta</taxon>
        <taxon>Magnoliopsida</taxon>
        <taxon>eudicotyledons</taxon>
        <taxon>Gunneridae</taxon>
        <taxon>Pentapetalae</taxon>
        <taxon>rosids</taxon>
        <taxon>fabids</taxon>
        <taxon>Fabales</taxon>
        <taxon>Fabaceae</taxon>
        <taxon>Papilionoideae</taxon>
        <taxon>50 kb inversion clade</taxon>
        <taxon>dalbergioids sensu lato</taxon>
        <taxon>Dalbergieae</taxon>
        <taxon>Pterocarpus clade</taxon>
        <taxon>Arachis</taxon>
    </lineage>
</organism>
<reference evidence="1 2" key="1">
    <citation type="submission" date="2019-01" db="EMBL/GenBank/DDBJ databases">
        <title>Sequencing of cultivated peanut Arachis hypogaea provides insights into genome evolution and oil improvement.</title>
        <authorList>
            <person name="Chen X."/>
        </authorList>
    </citation>
    <scope>NUCLEOTIDE SEQUENCE [LARGE SCALE GENOMIC DNA]</scope>
    <source>
        <strain evidence="2">cv. Fuhuasheng</strain>
        <tissue evidence="1">Leaves</tissue>
    </source>
</reference>
<dbReference type="AlphaFoldDB" id="A0A445EDX5"/>
<proteinExistence type="predicted"/>
<dbReference type="EMBL" id="SDMP01000002">
    <property type="protein sequence ID" value="RYR73724.1"/>
    <property type="molecule type" value="Genomic_DNA"/>
</dbReference>
<name>A0A445EDX5_ARAHY</name>
<evidence type="ECO:0000313" key="1">
    <source>
        <dbReference type="EMBL" id="RYR73724.1"/>
    </source>
</evidence>